<keyword evidence="8 15" id="KW-0482">Metalloprotease</keyword>
<evidence type="ECO:0000259" key="17">
    <source>
        <dbReference type="Pfam" id="PF11838"/>
    </source>
</evidence>
<keyword evidence="6 15" id="KW-0378">Hydrolase</keyword>
<dbReference type="OrthoDB" id="510539at2759"/>
<keyword evidence="7 13" id="KW-0862">Zinc</keyword>
<dbReference type="GO" id="GO:0005886">
    <property type="term" value="C:plasma membrane"/>
    <property type="evidence" value="ECO:0007669"/>
    <property type="project" value="UniProtKB-SubCell"/>
</dbReference>
<dbReference type="InterPro" id="IPR045357">
    <property type="entry name" value="Aminopeptidase_N-like_N"/>
</dbReference>
<evidence type="ECO:0000256" key="13">
    <source>
        <dbReference type="PIRSR" id="PIRSR634016-3"/>
    </source>
</evidence>
<keyword evidence="10" id="KW-1015">Disulfide bond</keyword>
<dbReference type="SUPFAM" id="SSF63737">
    <property type="entry name" value="Leukotriene A4 hydrolase N-terminal domain"/>
    <property type="match status" value="1"/>
</dbReference>
<evidence type="ECO:0000256" key="4">
    <source>
        <dbReference type="ARBA" id="ARBA00022670"/>
    </source>
</evidence>
<accession>A0A8J9ZEP1</accession>
<feature type="transmembrane region" description="Helical" evidence="15">
    <location>
        <begin position="20"/>
        <end position="43"/>
    </location>
</feature>
<feature type="domain" description="ERAP1-like C-terminal" evidence="17">
    <location>
        <begin position="653"/>
        <end position="970"/>
    </location>
</feature>
<feature type="domain" description="Peptidase M1 membrane alanine aminopeptidase" evidence="16">
    <location>
        <begin position="294"/>
        <end position="371"/>
    </location>
</feature>
<dbReference type="InterPro" id="IPR001930">
    <property type="entry name" value="Peptidase_M1"/>
</dbReference>
<dbReference type="Pfam" id="PF01433">
    <property type="entry name" value="Peptidase_M1"/>
    <property type="match status" value="2"/>
</dbReference>
<dbReference type="Proteomes" id="UP000838412">
    <property type="component" value="Chromosome 19"/>
</dbReference>
<dbReference type="CDD" id="cd09601">
    <property type="entry name" value="M1_APN-Q_like"/>
    <property type="match status" value="1"/>
</dbReference>
<evidence type="ECO:0000259" key="16">
    <source>
        <dbReference type="Pfam" id="PF01433"/>
    </source>
</evidence>
<feature type="site" description="Transition state stabilizer" evidence="14">
    <location>
        <position position="507"/>
    </location>
</feature>
<dbReference type="FunFam" id="1.10.390.10:FF:000033">
    <property type="entry name" value="Endoplasmic reticulum aminopeptidase 1b"/>
    <property type="match status" value="1"/>
</dbReference>
<dbReference type="InterPro" id="IPR034016">
    <property type="entry name" value="M1_APN-typ"/>
</dbReference>
<evidence type="ECO:0000259" key="18">
    <source>
        <dbReference type="Pfam" id="PF17900"/>
    </source>
</evidence>
<keyword evidence="4 15" id="KW-0645">Protease</keyword>
<evidence type="ECO:0000256" key="3">
    <source>
        <dbReference type="ARBA" id="ARBA00022475"/>
    </source>
</evidence>
<dbReference type="FunFam" id="2.60.40.1910:FF:000009">
    <property type="entry name" value="Aminopeptidase"/>
    <property type="match status" value="1"/>
</dbReference>
<dbReference type="GO" id="GO:0070006">
    <property type="term" value="F:metalloaminopeptidase activity"/>
    <property type="evidence" value="ECO:0007669"/>
    <property type="project" value="TreeGrafter"/>
</dbReference>
<feature type="binding site" evidence="13">
    <location>
        <position position="406"/>
    </location>
    <ligand>
        <name>Zn(2+)</name>
        <dbReference type="ChEBI" id="CHEBI:29105"/>
        <note>catalytic</note>
    </ligand>
</feature>
<comment type="cofactor">
    <cofactor evidence="13 15">
        <name>Zn(2+)</name>
        <dbReference type="ChEBI" id="CHEBI:29105"/>
    </cofactor>
    <text evidence="13 15">Binds 1 zinc ion per subunit.</text>
</comment>
<dbReference type="InterPro" id="IPR050344">
    <property type="entry name" value="Peptidase_M1_aminopeptidases"/>
</dbReference>
<dbReference type="SUPFAM" id="SSF55486">
    <property type="entry name" value="Metalloproteases ('zincins'), catalytic domain"/>
    <property type="match status" value="2"/>
</dbReference>
<evidence type="ECO:0000256" key="14">
    <source>
        <dbReference type="PIRSR" id="PIRSR634016-4"/>
    </source>
</evidence>
<comment type="subcellular location">
    <subcellularLocation>
        <location evidence="1">Cell membrane</location>
    </subcellularLocation>
</comment>
<dbReference type="GO" id="GO:0005737">
    <property type="term" value="C:cytoplasm"/>
    <property type="evidence" value="ECO:0007669"/>
    <property type="project" value="TreeGrafter"/>
</dbReference>
<keyword evidence="5 13" id="KW-0479">Metal-binding</keyword>
<evidence type="ECO:0000256" key="6">
    <source>
        <dbReference type="ARBA" id="ARBA00022801"/>
    </source>
</evidence>
<dbReference type="EC" id="3.4.11.-" evidence="15"/>
<evidence type="ECO:0000256" key="10">
    <source>
        <dbReference type="ARBA" id="ARBA00023157"/>
    </source>
</evidence>
<dbReference type="Gene3D" id="1.25.50.20">
    <property type="match status" value="1"/>
</dbReference>
<dbReference type="EMBL" id="OV696704">
    <property type="protein sequence ID" value="CAH1252128.1"/>
    <property type="molecule type" value="Genomic_DNA"/>
</dbReference>
<feature type="domain" description="Peptidase M1 membrane alanine aminopeptidase" evidence="16">
    <location>
        <begin position="427"/>
        <end position="571"/>
    </location>
</feature>
<dbReference type="FunFam" id="2.60.40.1730:FF:000007">
    <property type="entry name" value="thyrotropin-releasing hormone-degrading ectoenzyme"/>
    <property type="match status" value="1"/>
</dbReference>
<sequence>MENSQDKTTSRRTKKSKRLLILLVVILLFVLVAVAVTVALLVYRADQEVSSADPWLGSRLPSSLVPVHYQIELQPNLNTFTFIGSEQITIQCLESTDYILLNSRLLNITDGSVSLQTATGEAVNVERWFLYPENEFFVVQSAQRLRKGENYILSVSFSGMLMDDLRGFYRSSYLDSLTGERRYLATTQFSAIDARKAFPCFDEPAMKATFDVTLVHQSEYTALSNMPIREGQSEVREDGWTADHFDTTVRMSSYLVAFVISNFTYKENVTGLHGNITLKVWARPDAVENGEVDYAIAVASQVLTYYEEYFGIPFPLPKLDMAAIPDFPFGAMENWGLITYRETSLLYDPSVSTEANKQRVAVVVAHELGHQCTQPLTNPSPLPCPQQQWFGNLVTAEWWDDIWLNEGFASHVEYLGAAHAEPDWMLWFGNLVTPAWWADLWLKEGFASTAEYEGVDFVEPTWGMEDQFLEADLHPVFALDSLSSSHPISLPVNHPDEISQIFDTISYSKGASIIRMMSSFLGSSYTKGIKSYLERYQFANAVQDDLWNSLTEAAQEDGRTDVQVKEVMDTWTLQMGFPVVTVTRDYSNGRVTVSQRHFLYDPEVNVPESPYNYVWQVPLTYTTEGDMNFADPPSTWIRDTTEEFPLTAAPTSWMIANVNQTGYYRVNYDIANWGLITSFLNSDNFQDIPIATRSALIDDAFNIAQSGGLSTVIALELSRYLEREQEYLPWASASGAFGYISNMMAGTDSSQHLERYVLKLVLPVYNRLGWEDIGGHLEKYNRMTVLSLACYFGYNGCLQNASQKFSEWRGGASVSPNLKNVVYCYGIANGNENDWNFAWQRYLSTDTVASEKALLLSALACTADQYLLSRYLDWTIDSTRVRKADALNTIVSISGNKLGKAMVWTFLNQNWDYILDSYGGSLFGLTSLILGVTKNFNTEEELQQMQGFVTSHPELGTATRAFQQAQERARVNIKWRQQSEDDVAQWLADHQREGATF</sequence>
<dbReference type="InterPro" id="IPR024571">
    <property type="entry name" value="ERAP1-like_C_dom"/>
</dbReference>
<gene>
    <name evidence="19" type="primary">ANPEP</name>
    <name evidence="19" type="ORF">BLAG_LOCUS12295</name>
</gene>
<feature type="domain" description="Aminopeptidase N-like N-terminal" evidence="18">
    <location>
        <begin position="65"/>
        <end position="255"/>
    </location>
</feature>
<dbReference type="GO" id="GO:0008270">
    <property type="term" value="F:zinc ion binding"/>
    <property type="evidence" value="ECO:0007669"/>
    <property type="project" value="UniProtKB-UniRule"/>
</dbReference>
<dbReference type="Pfam" id="PF17900">
    <property type="entry name" value="Peptidase_M1_N"/>
    <property type="match status" value="1"/>
</dbReference>
<protein>
    <recommendedName>
        <fullName evidence="15">Aminopeptidase</fullName>
        <ecNumber evidence="15">3.4.11.-</ecNumber>
    </recommendedName>
</protein>
<dbReference type="GO" id="GO:0005615">
    <property type="term" value="C:extracellular space"/>
    <property type="evidence" value="ECO:0007669"/>
    <property type="project" value="TreeGrafter"/>
</dbReference>
<dbReference type="PANTHER" id="PTHR11533">
    <property type="entry name" value="PROTEASE M1 ZINC METALLOPROTEASE"/>
    <property type="match status" value="1"/>
</dbReference>
<keyword evidence="9 15" id="KW-0472">Membrane</keyword>
<keyword evidence="15" id="KW-1133">Transmembrane helix</keyword>
<comment type="similarity">
    <text evidence="2 15">Belongs to the peptidase M1 family.</text>
</comment>
<reference evidence="19" key="1">
    <citation type="submission" date="2022-01" db="EMBL/GenBank/DDBJ databases">
        <authorList>
            <person name="Braso-Vives M."/>
        </authorList>
    </citation>
    <scope>NUCLEOTIDE SEQUENCE</scope>
</reference>
<dbReference type="FunFam" id="1.25.50.20:FF:000001">
    <property type="entry name" value="Aminopeptidase"/>
    <property type="match status" value="1"/>
</dbReference>
<dbReference type="GO" id="GO:0006508">
    <property type="term" value="P:proteolysis"/>
    <property type="evidence" value="ECO:0007669"/>
    <property type="project" value="UniProtKB-KW"/>
</dbReference>
<evidence type="ECO:0000256" key="12">
    <source>
        <dbReference type="PIRSR" id="PIRSR634016-1"/>
    </source>
</evidence>
<feature type="binding site" evidence="13">
    <location>
        <position position="370"/>
    </location>
    <ligand>
        <name>Zn(2+)</name>
        <dbReference type="ChEBI" id="CHEBI:29105"/>
        <note>catalytic</note>
    </ligand>
</feature>
<dbReference type="GO" id="GO:0042277">
    <property type="term" value="F:peptide binding"/>
    <property type="evidence" value="ECO:0007669"/>
    <property type="project" value="TreeGrafter"/>
</dbReference>
<dbReference type="InterPro" id="IPR014782">
    <property type="entry name" value="Peptidase_M1_dom"/>
</dbReference>
<evidence type="ECO:0000256" key="11">
    <source>
        <dbReference type="ARBA" id="ARBA00023180"/>
    </source>
</evidence>
<evidence type="ECO:0000313" key="20">
    <source>
        <dbReference type="Proteomes" id="UP000838412"/>
    </source>
</evidence>
<evidence type="ECO:0000256" key="9">
    <source>
        <dbReference type="ARBA" id="ARBA00023136"/>
    </source>
</evidence>
<keyword evidence="15" id="KW-0812">Transmembrane</keyword>
<proteinExistence type="inferred from homology"/>
<dbReference type="AlphaFoldDB" id="A0A8J9ZEP1"/>
<dbReference type="GO" id="GO:0043171">
    <property type="term" value="P:peptide catabolic process"/>
    <property type="evidence" value="ECO:0007669"/>
    <property type="project" value="TreeGrafter"/>
</dbReference>
<dbReference type="Gene3D" id="2.60.40.1910">
    <property type="match status" value="1"/>
</dbReference>
<evidence type="ECO:0000256" key="2">
    <source>
        <dbReference type="ARBA" id="ARBA00010136"/>
    </source>
</evidence>
<dbReference type="InterPro" id="IPR042097">
    <property type="entry name" value="Aminopeptidase_N-like_N_sf"/>
</dbReference>
<feature type="binding site" evidence="13">
    <location>
        <position position="366"/>
    </location>
    <ligand>
        <name>Zn(2+)</name>
        <dbReference type="ChEBI" id="CHEBI:29105"/>
        <note>catalytic</note>
    </ligand>
</feature>
<evidence type="ECO:0000256" key="8">
    <source>
        <dbReference type="ARBA" id="ARBA00023049"/>
    </source>
</evidence>
<keyword evidence="11" id="KW-0325">Glycoprotein</keyword>
<organism evidence="19 20">
    <name type="scientific">Branchiostoma lanceolatum</name>
    <name type="common">Common lancelet</name>
    <name type="synonym">Amphioxus lanceolatum</name>
    <dbReference type="NCBI Taxonomy" id="7740"/>
    <lineage>
        <taxon>Eukaryota</taxon>
        <taxon>Metazoa</taxon>
        <taxon>Chordata</taxon>
        <taxon>Cephalochordata</taxon>
        <taxon>Leptocardii</taxon>
        <taxon>Amphioxiformes</taxon>
        <taxon>Branchiostomatidae</taxon>
        <taxon>Branchiostoma</taxon>
    </lineage>
</organism>
<dbReference type="Gene3D" id="1.10.390.10">
    <property type="entry name" value="Neutral Protease Domain 2"/>
    <property type="match status" value="2"/>
</dbReference>
<dbReference type="Gene3D" id="2.60.40.1730">
    <property type="entry name" value="tricorn interacting facor f3 domain"/>
    <property type="match status" value="1"/>
</dbReference>
<keyword evidence="20" id="KW-1185">Reference proteome</keyword>
<evidence type="ECO:0000256" key="5">
    <source>
        <dbReference type="ARBA" id="ARBA00022723"/>
    </source>
</evidence>
<name>A0A8J9ZEP1_BRALA</name>
<evidence type="ECO:0000256" key="7">
    <source>
        <dbReference type="ARBA" id="ARBA00022833"/>
    </source>
</evidence>
<keyword evidence="15" id="KW-0031">Aminopeptidase</keyword>
<evidence type="ECO:0000256" key="1">
    <source>
        <dbReference type="ARBA" id="ARBA00004236"/>
    </source>
</evidence>
<feature type="active site" description="Proton acceptor" evidence="12">
    <location>
        <position position="367"/>
    </location>
</feature>
<keyword evidence="3" id="KW-1003">Cell membrane</keyword>
<dbReference type="PANTHER" id="PTHR11533:SF294">
    <property type="entry name" value="THYROTROPIN-RELEASING HORMONE-DEGRADING ECTOENZYME"/>
    <property type="match status" value="1"/>
</dbReference>
<evidence type="ECO:0000256" key="15">
    <source>
        <dbReference type="RuleBase" id="RU364040"/>
    </source>
</evidence>
<dbReference type="InterPro" id="IPR027268">
    <property type="entry name" value="Peptidase_M4/M1_CTD_sf"/>
</dbReference>
<dbReference type="PRINTS" id="PR00756">
    <property type="entry name" value="ALADIPTASE"/>
</dbReference>
<evidence type="ECO:0000313" key="19">
    <source>
        <dbReference type="EMBL" id="CAH1252128.1"/>
    </source>
</evidence>
<dbReference type="Pfam" id="PF11838">
    <property type="entry name" value="ERAP1_C"/>
    <property type="match status" value="1"/>
</dbReference>